<evidence type="ECO:0000313" key="3">
    <source>
        <dbReference type="Proteomes" id="UP001626550"/>
    </source>
</evidence>
<dbReference type="Proteomes" id="UP001626550">
    <property type="component" value="Unassembled WGS sequence"/>
</dbReference>
<keyword evidence="3" id="KW-1185">Reference proteome</keyword>
<evidence type="ECO:0000313" key="2">
    <source>
        <dbReference type="EMBL" id="KAL3310694.1"/>
    </source>
</evidence>
<name>A0ABD2PT93_9PLAT</name>
<evidence type="ECO:0000256" key="1">
    <source>
        <dbReference type="SAM" id="Coils"/>
    </source>
</evidence>
<proteinExistence type="predicted"/>
<accession>A0ABD2PT93</accession>
<dbReference type="AlphaFoldDB" id="A0ABD2PT93"/>
<gene>
    <name evidence="2" type="ORF">Ciccas_010734</name>
</gene>
<reference evidence="2 3" key="1">
    <citation type="submission" date="2024-11" db="EMBL/GenBank/DDBJ databases">
        <title>Adaptive evolution of stress response genes in parasites aligns with host niche diversity.</title>
        <authorList>
            <person name="Hahn C."/>
            <person name="Resl P."/>
        </authorList>
    </citation>
    <scope>NUCLEOTIDE SEQUENCE [LARGE SCALE GENOMIC DNA]</scope>
    <source>
        <strain evidence="2">EGGRZ-B1_66</strain>
        <tissue evidence="2">Body</tissue>
    </source>
</reference>
<dbReference type="EMBL" id="JBJKFK010002716">
    <property type="protein sequence ID" value="KAL3310694.1"/>
    <property type="molecule type" value="Genomic_DNA"/>
</dbReference>
<comment type="caution">
    <text evidence="2">The sequence shown here is derived from an EMBL/GenBank/DDBJ whole genome shotgun (WGS) entry which is preliminary data.</text>
</comment>
<feature type="coiled-coil region" evidence="1">
    <location>
        <begin position="74"/>
        <end position="111"/>
    </location>
</feature>
<protein>
    <submittedName>
        <fullName evidence="2">Uncharacterized protein</fullName>
    </submittedName>
</protein>
<sequence length="112" mass="13056">MQLQRELKELCEIFNLEQSMQEILERFSNLIDSLQLQLTSVSFSRPEDRAHLLSQLQSLLDTITDTNKSLQMGTDEASQEYDRASQELLELQDKSRLIKKLARKLEQACLKK</sequence>
<organism evidence="2 3">
    <name type="scientific">Cichlidogyrus casuarinus</name>
    <dbReference type="NCBI Taxonomy" id="1844966"/>
    <lineage>
        <taxon>Eukaryota</taxon>
        <taxon>Metazoa</taxon>
        <taxon>Spiralia</taxon>
        <taxon>Lophotrochozoa</taxon>
        <taxon>Platyhelminthes</taxon>
        <taxon>Monogenea</taxon>
        <taxon>Monopisthocotylea</taxon>
        <taxon>Dactylogyridea</taxon>
        <taxon>Ancyrocephalidae</taxon>
        <taxon>Cichlidogyrus</taxon>
    </lineage>
</organism>
<keyword evidence="1" id="KW-0175">Coiled coil</keyword>